<proteinExistence type="predicted"/>
<accession>A0A6G0U5N3</accession>
<comment type="caution">
    <text evidence="1">The sequence shown here is derived from an EMBL/GenBank/DDBJ whole genome shotgun (WGS) entry which is preliminary data.</text>
</comment>
<evidence type="ECO:0000313" key="1">
    <source>
        <dbReference type="EMBL" id="KAE9543592.1"/>
    </source>
</evidence>
<dbReference type="Proteomes" id="UP000475862">
    <property type="component" value="Unassembled WGS sequence"/>
</dbReference>
<name>A0A6G0U5N3_APHGL</name>
<dbReference type="EMBL" id="VYZN01000008">
    <property type="protein sequence ID" value="KAE9543592.1"/>
    <property type="molecule type" value="Genomic_DNA"/>
</dbReference>
<protein>
    <submittedName>
        <fullName evidence="1">Uncharacterized protein</fullName>
    </submittedName>
</protein>
<dbReference type="AlphaFoldDB" id="A0A6G0U5N3"/>
<keyword evidence="2" id="KW-1185">Reference proteome</keyword>
<sequence>MLILVQRILNYKSFLPKNLTHDECMHQQTMLVVPSYLPISHHLLFRDFLSTFHLYRLRLWLILHVLNQKNTHILLLSIKVDGGSSTPEDGNAGSILNDPLFSSTTSTVVSSDCVPLISCMRIRDIYLYILNGVINSLFEKEIESSWYFRGSKVKNFQYFLNESGKTLKRMREKRDLLRKISFHQNRIFYFTITQKLIDCLKFKFIRNMSKLRKFATRRTHS</sequence>
<organism evidence="1 2">
    <name type="scientific">Aphis glycines</name>
    <name type="common">Soybean aphid</name>
    <dbReference type="NCBI Taxonomy" id="307491"/>
    <lineage>
        <taxon>Eukaryota</taxon>
        <taxon>Metazoa</taxon>
        <taxon>Ecdysozoa</taxon>
        <taxon>Arthropoda</taxon>
        <taxon>Hexapoda</taxon>
        <taxon>Insecta</taxon>
        <taxon>Pterygota</taxon>
        <taxon>Neoptera</taxon>
        <taxon>Paraneoptera</taxon>
        <taxon>Hemiptera</taxon>
        <taxon>Sternorrhyncha</taxon>
        <taxon>Aphidomorpha</taxon>
        <taxon>Aphidoidea</taxon>
        <taxon>Aphididae</taxon>
        <taxon>Aphidini</taxon>
        <taxon>Aphis</taxon>
        <taxon>Aphis</taxon>
    </lineage>
</organism>
<reference evidence="1 2" key="1">
    <citation type="submission" date="2019-08" db="EMBL/GenBank/DDBJ databases">
        <title>The genome of the soybean aphid Biotype 1, its phylome, world population structure and adaptation to the North American continent.</title>
        <authorList>
            <person name="Giordano R."/>
            <person name="Donthu R.K."/>
            <person name="Hernandez A.G."/>
            <person name="Wright C.L."/>
            <person name="Zimin A.V."/>
        </authorList>
    </citation>
    <scope>NUCLEOTIDE SEQUENCE [LARGE SCALE GENOMIC DNA]</scope>
    <source>
        <tissue evidence="1">Whole aphids</tissue>
    </source>
</reference>
<evidence type="ECO:0000313" key="2">
    <source>
        <dbReference type="Proteomes" id="UP000475862"/>
    </source>
</evidence>
<gene>
    <name evidence="1" type="ORF">AGLY_002392</name>
</gene>